<dbReference type="InterPro" id="IPR039420">
    <property type="entry name" value="WalR-like"/>
</dbReference>
<evidence type="ECO:0000256" key="5">
    <source>
        <dbReference type="ARBA" id="ARBA00023163"/>
    </source>
</evidence>
<feature type="domain" description="GGDEF" evidence="8">
    <location>
        <begin position="197"/>
        <end position="332"/>
    </location>
</feature>
<evidence type="ECO:0000256" key="2">
    <source>
        <dbReference type="ARBA" id="ARBA00023012"/>
    </source>
</evidence>
<keyword evidence="10" id="KW-1185">Reference proteome</keyword>
<dbReference type="InterPro" id="IPR011006">
    <property type="entry name" value="CheY-like_superfamily"/>
</dbReference>
<dbReference type="SUPFAM" id="SSF52172">
    <property type="entry name" value="CheY-like"/>
    <property type="match status" value="1"/>
</dbReference>
<keyword evidence="5" id="KW-0804">Transcription</keyword>
<evidence type="ECO:0000313" key="10">
    <source>
        <dbReference type="Proteomes" id="UP000180235"/>
    </source>
</evidence>
<keyword evidence="3" id="KW-0805">Transcription regulation</keyword>
<dbReference type="Proteomes" id="UP000180235">
    <property type="component" value="Chromosome"/>
</dbReference>
<evidence type="ECO:0000259" key="8">
    <source>
        <dbReference type="PROSITE" id="PS50887"/>
    </source>
</evidence>
<evidence type="ECO:0000256" key="6">
    <source>
        <dbReference type="PROSITE-ProRule" id="PRU00169"/>
    </source>
</evidence>
<dbReference type="GO" id="GO:0006355">
    <property type="term" value="P:regulation of DNA-templated transcription"/>
    <property type="evidence" value="ECO:0007669"/>
    <property type="project" value="TreeGrafter"/>
</dbReference>
<dbReference type="PANTHER" id="PTHR48111:SF1">
    <property type="entry name" value="TWO-COMPONENT RESPONSE REGULATOR ORR33"/>
    <property type="match status" value="1"/>
</dbReference>
<keyword evidence="2" id="KW-0902">Two-component regulatory system</keyword>
<dbReference type="Gene3D" id="3.40.50.2300">
    <property type="match status" value="1"/>
</dbReference>
<dbReference type="SUPFAM" id="SSF55073">
    <property type="entry name" value="Nucleotide cyclase"/>
    <property type="match status" value="1"/>
</dbReference>
<dbReference type="OrthoDB" id="453368at2"/>
<dbReference type="InterPro" id="IPR001789">
    <property type="entry name" value="Sig_transdc_resp-reg_receiver"/>
</dbReference>
<dbReference type="GO" id="GO:0000976">
    <property type="term" value="F:transcription cis-regulatory region binding"/>
    <property type="evidence" value="ECO:0007669"/>
    <property type="project" value="TreeGrafter"/>
</dbReference>
<dbReference type="InterPro" id="IPR000160">
    <property type="entry name" value="GGDEF_dom"/>
</dbReference>
<evidence type="ECO:0000313" key="9">
    <source>
        <dbReference type="EMBL" id="APB34282.1"/>
    </source>
</evidence>
<dbReference type="Gene3D" id="3.30.70.270">
    <property type="match status" value="1"/>
</dbReference>
<keyword evidence="4" id="KW-0238">DNA-binding</keyword>
<reference evidence="9 10" key="1">
    <citation type="submission" date="2016-10" db="EMBL/GenBank/DDBJ databases">
        <title>Description of Gloeomargarita lithophora gen. nov., sp. nov., a thylakoid-bearing basal-branching cyanobacterium with intracellular carbonates, and proposal for Gloeomargaritales ord. nov.</title>
        <authorList>
            <person name="Moreira D."/>
            <person name="Tavera R."/>
            <person name="Benzerara K."/>
            <person name="Skouri-Panet F."/>
            <person name="Couradeau E."/>
            <person name="Gerard E."/>
            <person name="Loussert C."/>
            <person name="Novelo E."/>
            <person name="Zivanovic Y."/>
            <person name="Lopez-Garcia P."/>
        </authorList>
    </citation>
    <scope>NUCLEOTIDE SEQUENCE [LARGE SCALE GENOMIC DNA]</scope>
    <source>
        <strain evidence="9 10">D10</strain>
    </source>
</reference>
<dbReference type="RefSeq" id="WP_071454747.1">
    <property type="nucleotide sequence ID" value="NZ_CP017675.1"/>
</dbReference>
<feature type="modified residue" description="4-aspartylphosphate" evidence="6">
    <location>
        <position position="59"/>
    </location>
</feature>
<dbReference type="SMART" id="SM00448">
    <property type="entry name" value="REC"/>
    <property type="match status" value="1"/>
</dbReference>
<evidence type="ECO:0000256" key="3">
    <source>
        <dbReference type="ARBA" id="ARBA00023015"/>
    </source>
</evidence>
<evidence type="ECO:0000259" key="7">
    <source>
        <dbReference type="PROSITE" id="PS50110"/>
    </source>
</evidence>
<feature type="domain" description="Response regulatory" evidence="7">
    <location>
        <begin position="10"/>
        <end position="126"/>
    </location>
</feature>
<dbReference type="PANTHER" id="PTHR48111">
    <property type="entry name" value="REGULATOR OF RPOS"/>
    <property type="match status" value="1"/>
</dbReference>
<sequence>MTFAPADPIQILVIDDSMVVRELIAQYLENGGYILETAANGEVAWAAICQSPPDLIISDWSMPGISGIELCRRVKSDPGLQHIYFLMLTAREDASDRVLGLDTGADEFISKPINAEELRARIRAALRVRQLTRSLMTANQRLQDQNNLLASMSLLDGETGVLNQRALTSALPGLLQQVGERPPDHIPVDENYILYYRYLNFWLLAVDHWSELESKYGSEVLRQVVTVVARRLQSRGLPGSLVYRSEPNQFACLTLGLSPQRAYEFGQTLRQGISDHPVSLSSELSVAVTVTLGGVVVTKEPPLEGEQVLQQVQDVLAKAQSLGANQLVLLGYEPDLDTKAREGWG</sequence>
<organism evidence="9 10">
    <name type="scientific">Gloeomargarita lithophora Alchichica-D10</name>
    <dbReference type="NCBI Taxonomy" id="1188229"/>
    <lineage>
        <taxon>Bacteria</taxon>
        <taxon>Bacillati</taxon>
        <taxon>Cyanobacteriota</taxon>
        <taxon>Cyanophyceae</taxon>
        <taxon>Gloeomargaritales</taxon>
        <taxon>Gloeomargaritaceae</taxon>
        <taxon>Gloeomargarita</taxon>
    </lineage>
</organism>
<evidence type="ECO:0000256" key="4">
    <source>
        <dbReference type="ARBA" id="ARBA00023125"/>
    </source>
</evidence>
<accession>A0A1J0AEB5</accession>
<dbReference type="KEGG" id="glt:GlitD10_1956"/>
<dbReference type="EMBL" id="CP017675">
    <property type="protein sequence ID" value="APB34282.1"/>
    <property type="molecule type" value="Genomic_DNA"/>
</dbReference>
<dbReference type="Pfam" id="PF00072">
    <property type="entry name" value="Response_reg"/>
    <property type="match status" value="1"/>
</dbReference>
<dbReference type="GO" id="GO:0005829">
    <property type="term" value="C:cytosol"/>
    <property type="evidence" value="ECO:0007669"/>
    <property type="project" value="TreeGrafter"/>
</dbReference>
<keyword evidence="1 6" id="KW-0597">Phosphoprotein</keyword>
<dbReference type="GO" id="GO:0000156">
    <property type="term" value="F:phosphorelay response regulator activity"/>
    <property type="evidence" value="ECO:0007669"/>
    <property type="project" value="TreeGrafter"/>
</dbReference>
<dbReference type="SMART" id="SM00267">
    <property type="entry name" value="GGDEF"/>
    <property type="match status" value="1"/>
</dbReference>
<dbReference type="Pfam" id="PF00990">
    <property type="entry name" value="GGDEF"/>
    <property type="match status" value="1"/>
</dbReference>
<proteinExistence type="predicted"/>
<dbReference type="PROSITE" id="PS50110">
    <property type="entry name" value="RESPONSE_REGULATORY"/>
    <property type="match status" value="1"/>
</dbReference>
<dbReference type="InterPro" id="IPR043128">
    <property type="entry name" value="Rev_trsase/Diguanyl_cyclase"/>
</dbReference>
<dbReference type="PROSITE" id="PS50887">
    <property type="entry name" value="GGDEF"/>
    <property type="match status" value="1"/>
</dbReference>
<protein>
    <submittedName>
        <fullName evidence="9">Response regulator</fullName>
    </submittedName>
</protein>
<gene>
    <name evidence="9" type="ORF">GlitD10_1956</name>
</gene>
<dbReference type="InterPro" id="IPR029787">
    <property type="entry name" value="Nucleotide_cyclase"/>
</dbReference>
<dbReference type="STRING" id="1188229.GlitD10_1956"/>
<dbReference type="GO" id="GO:0032993">
    <property type="term" value="C:protein-DNA complex"/>
    <property type="evidence" value="ECO:0007669"/>
    <property type="project" value="TreeGrafter"/>
</dbReference>
<evidence type="ECO:0000256" key="1">
    <source>
        <dbReference type="ARBA" id="ARBA00022553"/>
    </source>
</evidence>
<dbReference type="AlphaFoldDB" id="A0A1J0AEB5"/>
<name>A0A1J0AEB5_9CYAN</name>